<dbReference type="RefSeq" id="WP_107493731.1">
    <property type="nucleotide sequence ID" value="NZ_PZKC01000008.1"/>
</dbReference>
<gene>
    <name evidence="2" type="ORF">C8261_10855</name>
</gene>
<dbReference type="Proteomes" id="UP000241193">
    <property type="component" value="Unassembled WGS sequence"/>
</dbReference>
<dbReference type="PROSITE" id="PS50234">
    <property type="entry name" value="VWFA"/>
    <property type="match status" value="1"/>
</dbReference>
<dbReference type="EMBL" id="PZKC01000008">
    <property type="protein sequence ID" value="PTD96071.1"/>
    <property type="molecule type" value="Genomic_DNA"/>
</dbReference>
<dbReference type="AlphaFoldDB" id="A0A2T4IE72"/>
<dbReference type="InterPro" id="IPR051928">
    <property type="entry name" value="NorD/CobT"/>
</dbReference>
<proteinExistence type="predicted"/>
<sequence>MSEALEDYVAALRARDAAIAAVLDACVNDARRCMGAAALQHYLEGARGLAELGRGARPVVAWLEAMPQVARELGDDTVQDSLLAAMKLSSMTSGEVIALFFDALPTAARRLGDVELLRAYLNFLHQLAARAPRALRPMLGLIDELLGKLTLGGLRQWAFFGADAYRSDFAAQQAYFALASADSKAVLQQARKGVLFVDHQRKLAAYLRALWGRDFWLRPAAADYTEFSPHVEDFVLYLPDAVDDGGVLPGLEVYRAISAHLAAHLAYSPVPPDGGGADAVRKYLVALFEDARVEYCAMAEFPGLRQNWGALLAAAWAGATEHPAQAWLQALVLALFESGRCCGDAELDALAVRFHDAMPARSRDASLSTELGAALHALLKARSAVPSLRQLEQLRPGYRDDNRVVWAQAGLDWQRGMARPAARRQLRRRVSIMEMVNEVEVETAGDDADEVWTLDGVLHDDDGSTFNDKYGREAPPEPFHYPEWDYQVQIHRPDWVSVLESRQRAGDGTLIADILARHKGLCARLRQMVERLRPQGVQRVRKLEDGDELDLNAAVEAMVDLRSGHHADLRVTLRHVLMRRDLAVLILLDLSASTNDVVAGSTRTVLELTREAATVLATAVERIGDPFAIHGFCSDGRQAVHYLRVKDFGEHFGDDARARLAAIEGACSTRMGAALRHAGHHLCAQSQRRKLLLLVTDGEPADVDERDPQYLRHDARKAVEELRGRGVDTFCLSLDPAADRYVARIFGASAFTVVDSVARLPERLPALFGALTR</sequence>
<dbReference type="OrthoDB" id="9758211at2"/>
<feature type="domain" description="VWFA" evidence="1">
    <location>
        <begin position="583"/>
        <end position="771"/>
    </location>
</feature>
<dbReference type="Gene3D" id="3.40.50.410">
    <property type="entry name" value="von Willebrand factor, type A domain"/>
    <property type="match status" value="1"/>
</dbReference>
<name>A0A2T4IE72_9RHOO</name>
<evidence type="ECO:0000259" key="1">
    <source>
        <dbReference type="PROSITE" id="PS50234"/>
    </source>
</evidence>
<organism evidence="2 3">
    <name type="scientific">Pseudothauera lacus</name>
    <dbReference type="NCBI Taxonomy" id="2136175"/>
    <lineage>
        <taxon>Bacteria</taxon>
        <taxon>Pseudomonadati</taxon>
        <taxon>Pseudomonadota</taxon>
        <taxon>Betaproteobacteria</taxon>
        <taxon>Rhodocyclales</taxon>
        <taxon>Zoogloeaceae</taxon>
        <taxon>Pseudothauera</taxon>
    </lineage>
</organism>
<accession>A0A2T4IE72</accession>
<keyword evidence="3" id="KW-1185">Reference proteome</keyword>
<dbReference type="CDD" id="cd01454">
    <property type="entry name" value="vWA_norD_type"/>
    <property type="match status" value="1"/>
</dbReference>
<reference evidence="2 3" key="1">
    <citation type="submission" date="2018-03" db="EMBL/GenBank/DDBJ databases">
        <authorList>
            <person name="Keele B.F."/>
        </authorList>
    </citation>
    <scope>NUCLEOTIDE SEQUENCE [LARGE SCALE GENOMIC DNA]</scope>
    <source>
        <strain evidence="2 3">D20</strain>
    </source>
</reference>
<dbReference type="InterPro" id="IPR002035">
    <property type="entry name" value="VWF_A"/>
</dbReference>
<evidence type="ECO:0000313" key="3">
    <source>
        <dbReference type="Proteomes" id="UP000241193"/>
    </source>
</evidence>
<dbReference type="InterPro" id="IPR036465">
    <property type="entry name" value="vWFA_dom_sf"/>
</dbReference>
<dbReference type="PANTHER" id="PTHR41248:SF1">
    <property type="entry name" value="NORD PROTEIN"/>
    <property type="match status" value="1"/>
</dbReference>
<dbReference type="Pfam" id="PF00092">
    <property type="entry name" value="VWA"/>
    <property type="match status" value="1"/>
</dbReference>
<protein>
    <submittedName>
        <fullName evidence="2">VWA domain-containing protein</fullName>
    </submittedName>
</protein>
<dbReference type="SUPFAM" id="SSF53300">
    <property type="entry name" value="vWA-like"/>
    <property type="match status" value="1"/>
</dbReference>
<reference evidence="2 3" key="2">
    <citation type="submission" date="2018-04" db="EMBL/GenBank/DDBJ databases">
        <title>Thauera lacus sp. nov., isolated from an saline lake in Inner Mongolia, China.</title>
        <authorList>
            <person name="Liang Q.-Y."/>
        </authorList>
    </citation>
    <scope>NUCLEOTIDE SEQUENCE [LARGE SCALE GENOMIC DNA]</scope>
    <source>
        <strain evidence="2 3">D20</strain>
    </source>
</reference>
<evidence type="ECO:0000313" key="2">
    <source>
        <dbReference type="EMBL" id="PTD96071.1"/>
    </source>
</evidence>
<dbReference type="SMART" id="SM00327">
    <property type="entry name" value="VWA"/>
    <property type="match status" value="1"/>
</dbReference>
<comment type="caution">
    <text evidence="2">The sequence shown here is derived from an EMBL/GenBank/DDBJ whole genome shotgun (WGS) entry which is preliminary data.</text>
</comment>
<dbReference type="PANTHER" id="PTHR41248">
    <property type="entry name" value="NORD PROTEIN"/>
    <property type="match status" value="1"/>
</dbReference>